<dbReference type="InterPro" id="IPR003018">
    <property type="entry name" value="GAF"/>
</dbReference>
<gene>
    <name evidence="2" type="ORF">JF544_16955</name>
</gene>
<dbReference type="SMART" id="SM00065">
    <property type="entry name" value="GAF"/>
    <property type="match status" value="1"/>
</dbReference>
<evidence type="ECO:0000313" key="3">
    <source>
        <dbReference type="Proteomes" id="UP000663970"/>
    </source>
</evidence>
<dbReference type="NCBIfam" id="TIGR00254">
    <property type="entry name" value="GGDEF"/>
    <property type="match status" value="1"/>
</dbReference>
<organism evidence="2 3">
    <name type="scientific">Halobacillus kuroshimensis</name>
    <dbReference type="NCBI Taxonomy" id="302481"/>
    <lineage>
        <taxon>Bacteria</taxon>
        <taxon>Bacillati</taxon>
        <taxon>Bacillota</taxon>
        <taxon>Bacilli</taxon>
        <taxon>Bacillales</taxon>
        <taxon>Bacillaceae</taxon>
        <taxon>Halobacillus</taxon>
    </lineage>
</organism>
<protein>
    <submittedName>
        <fullName evidence="2">Sensor domain-containing diguanylate cyclase</fullName>
    </submittedName>
</protein>
<dbReference type="PANTHER" id="PTHR45138:SF9">
    <property type="entry name" value="DIGUANYLATE CYCLASE DGCM-RELATED"/>
    <property type="match status" value="1"/>
</dbReference>
<dbReference type="CDD" id="cd01949">
    <property type="entry name" value="GGDEF"/>
    <property type="match status" value="1"/>
</dbReference>
<accession>A0ABS3E014</accession>
<dbReference type="PROSITE" id="PS50887">
    <property type="entry name" value="GGDEF"/>
    <property type="match status" value="1"/>
</dbReference>
<proteinExistence type="predicted"/>
<evidence type="ECO:0000259" key="1">
    <source>
        <dbReference type="PROSITE" id="PS50887"/>
    </source>
</evidence>
<dbReference type="Proteomes" id="UP000663970">
    <property type="component" value="Unassembled WGS sequence"/>
</dbReference>
<dbReference type="InterPro" id="IPR000160">
    <property type="entry name" value="GGDEF_dom"/>
</dbReference>
<dbReference type="InterPro" id="IPR029016">
    <property type="entry name" value="GAF-like_dom_sf"/>
</dbReference>
<name>A0ABS3E014_9BACI</name>
<dbReference type="InterPro" id="IPR043128">
    <property type="entry name" value="Rev_trsase/Diguanyl_cyclase"/>
</dbReference>
<sequence length="626" mass="70657">MEMKFNRLNSRLFEWMMTETPPAFEQFLVKLMKEMKDFMHAEGTACYMFHQWRGVYQLYRQEDTPVYFHHSFAPAAPPGQEEQMPGPSIKGRMLAQPGHDDQVIVLPLKKMSGIVGYLAFTYTDKDSSLIPSSYLKAASESLEKVIEKADNFYTMKEEKNMFERLLNVTAHFHSSIDIQTVLKEIIATLSEVYPSFQYHLHLSQEFEEMPDLPVYVLSYNESFSSNTGLQAFITGEFQIIENPDGQQFLLYAPLKGRQGVYGVLQITIPYTLPIRGKEVEFFIQIADTAGKAFENARLYEQARKQNNDLQIITAASQRLNSYTKLSEKAAFMVEQIQEIFQADEAGFLTYAGDGGASVLEGSSNYFTSIFNLEEVSAIRSLFERESGPVFISDLHGDGADVLHPYRSLMAVPMKDHHQQTGFAVVLHKKPSFFSFDSFKLLQSLVQHSALAFANSILQEELERAVITDYLTKLHSRIYLDHRVEKHIKEDEQGHLILIDIDHFKAVNDTYGHQTGDEVICQAAAVIQEEIAGSSGLAARWGGEELAVYFPSISAGEAYQITESIRERIASETHPGVTVSCGFSSWKAIHGRPGRKELILQADRALYQAKKAGRNCIKKNDPGILPG</sequence>
<reference evidence="2 3" key="1">
    <citation type="submission" date="2020-12" db="EMBL/GenBank/DDBJ databases">
        <title>Oil enriched cultivation method for isolating marine PHA-producing bacteria.</title>
        <authorList>
            <person name="Zheng W."/>
            <person name="Yu S."/>
            <person name="Huang Y."/>
        </authorList>
    </citation>
    <scope>NUCLEOTIDE SEQUENCE [LARGE SCALE GENOMIC DNA]</scope>
    <source>
        <strain evidence="2 3">SY-2-6</strain>
    </source>
</reference>
<dbReference type="InterPro" id="IPR050469">
    <property type="entry name" value="Diguanylate_Cyclase"/>
</dbReference>
<dbReference type="PANTHER" id="PTHR45138">
    <property type="entry name" value="REGULATORY COMPONENTS OF SENSORY TRANSDUCTION SYSTEM"/>
    <property type="match status" value="1"/>
</dbReference>
<dbReference type="SMART" id="SM00267">
    <property type="entry name" value="GGDEF"/>
    <property type="match status" value="1"/>
</dbReference>
<keyword evidence="3" id="KW-1185">Reference proteome</keyword>
<dbReference type="EMBL" id="JAEKJY010000005">
    <property type="protein sequence ID" value="MBN8236951.1"/>
    <property type="molecule type" value="Genomic_DNA"/>
</dbReference>
<dbReference type="Gene3D" id="3.30.70.270">
    <property type="match status" value="1"/>
</dbReference>
<dbReference type="SUPFAM" id="SSF55073">
    <property type="entry name" value="Nucleotide cyclase"/>
    <property type="match status" value="1"/>
</dbReference>
<dbReference type="InterPro" id="IPR029787">
    <property type="entry name" value="Nucleotide_cyclase"/>
</dbReference>
<dbReference type="Gene3D" id="3.30.450.40">
    <property type="match status" value="2"/>
</dbReference>
<feature type="domain" description="GGDEF" evidence="1">
    <location>
        <begin position="491"/>
        <end position="621"/>
    </location>
</feature>
<comment type="caution">
    <text evidence="2">The sequence shown here is derived from an EMBL/GenBank/DDBJ whole genome shotgun (WGS) entry which is preliminary data.</text>
</comment>
<dbReference type="SUPFAM" id="SSF55781">
    <property type="entry name" value="GAF domain-like"/>
    <property type="match status" value="2"/>
</dbReference>
<dbReference type="Pfam" id="PF00990">
    <property type="entry name" value="GGDEF"/>
    <property type="match status" value="1"/>
</dbReference>
<evidence type="ECO:0000313" key="2">
    <source>
        <dbReference type="EMBL" id="MBN8236951.1"/>
    </source>
</evidence>